<reference evidence="2 3" key="1">
    <citation type="journal article" date="2019" name="New Phytol.">
        <title>Comparative genomics reveals unique wood-decay strategies and fruiting body development in the Schizophyllaceae.</title>
        <authorList>
            <person name="Almasi E."/>
            <person name="Sahu N."/>
            <person name="Krizsan K."/>
            <person name="Balint B."/>
            <person name="Kovacs G.M."/>
            <person name="Kiss B."/>
            <person name="Cseklye J."/>
            <person name="Drula E."/>
            <person name="Henrissat B."/>
            <person name="Nagy I."/>
            <person name="Chovatia M."/>
            <person name="Adam C."/>
            <person name="LaButti K."/>
            <person name="Lipzen A."/>
            <person name="Riley R."/>
            <person name="Grigoriev I.V."/>
            <person name="Nagy L.G."/>
        </authorList>
    </citation>
    <scope>NUCLEOTIDE SEQUENCE [LARGE SCALE GENOMIC DNA]</scope>
    <source>
        <strain evidence="2 3">NL-1724</strain>
    </source>
</reference>
<evidence type="ECO:0000256" key="1">
    <source>
        <dbReference type="SAM" id="MobiDB-lite"/>
    </source>
</evidence>
<keyword evidence="3" id="KW-1185">Reference proteome</keyword>
<sequence>MDSAMTSPAASDQQSTGLKIRIPARKDWPSNQPRKVAGGSRVQRAIQRTASVQDPGNHEQVRVLTAQASLDLT</sequence>
<dbReference type="AlphaFoldDB" id="A0A550BT79"/>
<proteinExistence type="predicted"/>
<feature type="region of interest" description="Disordered" evidence="1">
    <location>
        <begin position="1"/>
        <end position="42"/>
    </location>
</feature>
<dbReference type="Proteomes" id="UP000320762">
    <property type="component" value="Unassembled WGS sequence"/>
</dbReference>
<evidence type="ECO:0000313" key="2">
    <source>
        <dbReference type="EMBL" id="TRM55743.1"/>
    </source>
</evidence>
<accession>A0A550BT79</accession>
<feature type="compositionally biased region" description="Polar residues" evidence="1">
    <location>
        <begin position="1"/>
        <end position="17"/>
    </location>
</feature>
<dbReference type="EMBL" id="VDMD01000099">
    <property type="protein sequence ID" value="TRM55743.1"/>
    <property type="molecule type" value="Genomic_DNA"/>
</dbReference>
<comment type="caution">
    <text evidence="2">The sequence shown here is derived from an EMBL/GenBank/DDBJ whole genome shotgun (WGS) entry which is preliminary data.</text>
</comment>
<protein>
    <submittedName>
        <fullName evidence="2">Uncharacterized protein</fullName>
    </submittedName>
</protein>
<name>A0A550BT79_9AGAR</name>
<organism evidence="2 3">
    <name type="scientific">Schizophyllum amplum</name>
    <dbReference type="NCBI Taxonomy" id="97359"/>
    <lineage>
        <taxon>Eukaryota</taxon>
        <taxon>Fungi</taxon>
        <taxon>Dikarya</taxon>
        <taxon>Basidiomycota</taxon>
        <taxon>Agaricomycotina</taxon>
        <taxon>Agaricomycetes</taxon>
        <taxon>Agaricomycetidae</taxon>
        <taxon>Agaricales</taxon>
        <taxon>Schizophyllaceae</taxon>
        <taxon>Schizophyllum</taxon>
    </lineage>
</organism>
<gene>
    <name evidence="2" type="ORF">BD626DRAFT_522992</name>
</gene>
<evidence type="ECO:0000313" key="3">
    <source>
        <dbReference type="Proteomes" id="UP000320762"/>
    </source>
</evidence>